<protein>
    <submittedName>
        <fullName evidence="3">Uncharacterized protein</fullName>
    </submittedName>
</protein>
<feature type="compositionally biased region" description="Basic and acidic residues" evidence="2">
    <location>
        <begin position="1511"/>
        <end position="1524"/>
    </location>
</feature>
<keyword evidence="1" id="KW-0175">Coiled coil</keyword>
<feature type="coiled-coil region" evidence="1">
    <location>
        <begin position="1577"/>
        <end position="1618"/>
    </location>
</feature>
<feature type="coiled-coil region" evidence="1">
    <location>
        <begin position="1648"/>
        <end position="1685"/>
    </location>
</feature>
<comment type="caution">
    <text evidence="3">The sequence shown here is derived from an EMBL/GenBank/DDBJ whole genome shotgun (WGS) entry which is preliminary data.</text>
</comment>
<reference evidence="3 4" key="1">
    <citation type="submission" date="2024-04" db="EMBL/GenBank/DDBJ databases">
        <title>Tritrichomonas musculus Genome.</title>
        <authorList>
            <person name="Alves-Ferreira E."/>
            <person name="Grigg M."/>
            <person name="Lorenzi H."/>
            <person name="Galac M."/>
        </authorList>
    </citation>
    <scope>NUCLEOTIDE SEQUENCE [LARGE SCALE GENOMIC DNA]</scope>
    <source>
        <strain evidence="3 4">EAF2021</strain>
    </source>
</reference>
<sequence length="1808" mass="213456">MNDISKNKEKQLPTQYKWEFKKDEGQDSDELLDLDNIELSDEQKVQQNLFLEQFTQFSTSKKPKFLIHDYELRLNEKIQLNSNLFQDICNFYKDQLNNAKQIKDKILMRLNNFRYSMNHLSLITMFFQSYSSFQNFCNSAQIMLDNQICQNPPYQIFEFVILSNILNTHRTMILKTLLVKFKHFSLIRRREILNIAVGRFLDDIKNEKSSIPILDNSREHVISELSRLSQILGINFDVDEHDGQHFIYESETLLSDFQRLRFSFNIVNEKRAKPSKLIDCINDSFMETCSKEELIIEAFENIIHPNGRYNIVVYNAINNKSFPSEQINAWVNLRFCRNRQLLSELEKSIKKLTKYRNKIYENFQIEIKEKDSTFCDKYISFIIEQILIFSSAVYVKSNKKADLDPLLEISLEKQLRYTNAKNQILSVFAEISNHSNSLRIKEFTDQIIEKRPNLVFSQFSFFELFERQIETLEKVGDCFSMLLNLQILTERQMASFYGSFYEPYQFGTFYSNQFEGEFNLSKFEVYPNFEKIINFFSIGPKIVDDICSSMSIKSIEYSDYIELAVWTQFLNEIIQFPEFSIFGSDFTSIHFNLPLSKDVESLINCRILDDPLFLKKFEAQIDLSSSLKSKFTQNLANFCLLALKLRWLIYKTDLYLPLYLRQFDEAYFSVGTTKTIEFNCKPFNFTNYEEIKKLCLNGDFSEIIEIINCQRRFNAILMIATQFNNFRSDNCIISFLFNVARSDNVFYMTKSETKTGKKAKLYQEASKRFFVGFESFIDQDFSTVFFDISDISNFNDIQKLRAHSKIYLNRIELATITNYERTLLHDFQQIELFSLNDQFYRPSDGFIDYFSIPNYTQSLLLDCDDSQFETILNLVSSRLKLISFVRFSSFIKFNRNRSFDLLNKHKIAWESSFLSKLKSGPKKSVSEALEMISCEYSFQMGRFLFGLLLLIQKVFQTKKAGHFQGKSKPPNLSLIADDEMRDLWRMANQEYLPNDQQLKGPFNSISIERYTSNFLARFNFTFSDILKIELVKLMDEIDRKVETNVLLSNNSMSSTVKASEFIQKEIVNELLKFAILRLQTDFLFTKLDVISLVDITRREYKENLPSYRNLIVAPATRRLTSDLSKGVENEMLKRTIPFSIDSVRKLIEKAQRKQTHERSIQMSEQLEILRSCESPLKPEWYAKKKPFFVQRRETYNPNPGDAKRQFEQEMKYARSKIFWLIKQAMIHCSIHRENNDDANSILNLDSKSFLSKLKPVSSLVCSFVERSSDMILKTWPSYLAKSRHSTLECDEEDFLLNDMVKLIKNRYNMTLNFQLSVRNCDGYLKLQKLREIERTNNRQQAAYDEEIATEIQAEYEQKLDEIKCEQQEVLKKFPIVHDKYFKKFENVIEKQKEKVPQNEAILKPDHHKAHRSLQTPQATRDDKRKKKNIQISPSRSISAKDDSTWESPKMCQNRSQRRNTMVKSQTENSLFEKSKKDLSKCAPRRHAFSASPQRLREPLTLFERDEVEQPSAHKKDANSGEKLKEAERDINELRKTIIKLRITRFFFKIAVSGHYNKVMHKASQEKKEASMLLWRNRKSYEEDTREVKEDIENCIKRLSTAEKEIEYLKQELDAQRQVTTKLAHWKELNLRTSDQILKQIGTYQKGPNIEVSKLLKKLEEKREEMDELNKEAEEFENKLIDDVREPMNEASRIRRITQKQQYQNLKMKENLKNENSMVPSKIQCLLDENKKLENENFMLKEKISQLEKQKNQVPAVKIEATKELFESKPLPTVRRLKTSYVPARKVKTLTDKSPYAKFGYRSIKKPFQ</sequence>
<dbReference type="EMBL" id="JAPFFF010000018">
    <property type="protein sequence ID" value="KAK8860358.1"/>
    <property type="molecule type" value="Genomic_DNA"/>
</dbReference>
<evidence type="ECO:0000256" key="1">
    <source>
        <dbReference type="SAM" id="Coils"/>
    </source>
</evidence>
<feature type="region of interest" description="Disordered" evidence="2">
    <location>
        <begin position="1395"/>
        <end position="1524"/>
    </location>
</feature>
<gene>
    <name evidence="3" type="ORF">M9Y10_012022</name>
</gene>
<evidence type="ECO:0000313" key="3">
    <source>
        <dbReference type="EMBL" id="KAK8860358.1"/>
    </source>
</evidence>
<name>A0ABR2IBF4_9EUKA</name>
<dbReference type="InterPro" id="IPR040401">
    <property type="entry name" value="CCDC162"/>
</dbReference>
<feature type="compositionally biased region" description="Polar residues" evidence="2">
    <location>
        <begin position="1450"/>
        <end position="1469"/>
    </location>
</feature>
<accession>A0ABR2IBF4</accession>
<organism evidence="3 4">
    <name type="scientific">Tritrichomonas musculus</name>
    <dbReference type="NCBI Taxonomy" id="1915356"/>
    <lineage>
        <taxon>Eukaryota</taxon>
        <taxon>Metamonada</taxon>
        <taxon>Parabasalia</taxon>
        <taxon>Tritrichomonadida</taxon>
        <taxon>Tritrichomonadidae</taxon>
        <taxon>Tritrichomonas</taxon>
    </lineage>
</organism>
<proteinExistence type="predicted"/>
<dbReference type="PANTHER" id="PTHR33331">
    <property type="entry name" value="COILED-COIL DOMAIN-CONTAINING PROTEIN 162"/>
    <property type="match status" value="1"/>
</dbReference>
<feature type="coiled-coil region" evidence="1">
    <location>
        <begin position="1722"/>
        <end position="1749"/>
    </location>
</feature>
<evidence type="ECO:0000313" key="4">
    <source>
        <dbReference type="Proteomes" id="UP001470230"/>
    </source>
</evidence>
<dbReference type="Proteomes" id="UP001470230">
    <property type="component" value="Unassembled WGS sequence"/>
</dbReference>
<evidence type="ECO:0000256" key="2">
    <source>
        <dbReference type="SAM" id="MobiDB-lite"/>
    </source>
</evidence>
<dbReference type="PANTHER" id="PTHR33331:SF13">
    <property type="entry name" value="COILED-COIL DOMAIN CONTAINING 162"/>
    <property type="match status" value="1"/>
</dbReference>
<feature type="compositionally biased region" description="Basic and acidic residues" evidence="2">
    <location>
        <begin position="1470"/>
        <end position="1479"/>
    </location>
</feature>
<keyword evidence="4" id="KW-1185">Reference proteome</keyword>